<dbReference type="Proteomes" id="UP000198850">
    <property type="component" value="Unassembled WGS sequence"/>
</dbReference>
<accession>A0A1H3WDR0</accession>
<organism evidence="2 3">
    <name type="scientific">Pedobacter hartonius</name>
    <dbReference type="NCBI Taxonomy" id="425514"/>
    <lineage>
        <taxon>Bacteria</taxon>
        <taxon>Pseudomonadati</taxon>
        <taxon>Bacteroidota</taxon>
        <taxon>Sphingobacteriia</taxon>
        <taxon>Sphingobacteriales</taxon>
        <taxon>Sphingobacteriaceae</taxon>
        <taxon>Pedobacter</taxon>
    </lineage>
</organism>
<evidence type="ECO:0000313" key="2">
    <source>
        <dbReference type="EMBL" id="SDZ84482.1"/>
    </source>
</evidence>
<dbReference type="Gene3D" id="3.40.630.30">
    <property type="match status" value="1"/>
</dbReference>
<reference evidence="2 3" key="1">
    <citation type="submission" date="2016-10" db="EMBL/GenBank/DDBJ databases">
        <authorList>
            <person name="de Groot N.N."/>
        </authorList>
    </citation>
    <scope>NUCLEOTIDE SEQUENCE [LARGE SCALE GENOMIC DNA]</scope>
    <source>
        <strain evidence="2 3">DSM 19033</strain>
    </source>
</reference>
<dbReference type="Pfam" id="PF13508">
    <property type="entry name" value="Acetyltransf_7"/>
    <property type="match status" value="1"/>
</dbReference>
<dbReference type="CDD" id="cd04301">
    <property type="entry name" value="NAT_SF"/>
    <property type="match status" value="1"/>
</dbReference>
<name>A0A1H3WDR0_9SPHI</name>
<dbReference type="SUPFAM" id="SSF55729">
    <property type="entry name" value="Acyl-CoA N-acyltransferases (Nat)"/>
    <property type="match status" value="1"/>
</dbReference>
<dbReference type="STRING" id="425514.SAMN05443550_101182"/>
<dbReference type="EMBL" id="FNRA01000001">
    <property type="protein sequence ID" value="SDZ84482.1"/>
    <property type="molecule type" value="Genomic_DNA"/>
</dbReference>
<keyword evidence="3" id="KW-1185">Reference proteome</keyword>
<sequence>MTIQDNLKIRQIRSSEIKFLATFLSEIFFDNAAYSTVFPDLVIRKAGLEWLFHKILLLNEATTYTWIAIDPSVETIQKADDLIATTTLLHPSKRKNGILNYVQFGLVALPFKFGWDALRNLLKLTDYNDGEINRASNGEPFFYLSMVAVKKDHRGKGIATNLLNYLMAQHVDQYPDASGPLNLLLTTQLQSNVNLYQKLGFKVIEDAPVTEAFYPNWTMKKVIGGN</sequence>
<dbReference type="InterPro" id="IPR000182">
    <property type="entry name" value="GNAT_dom"/>
</dbReference>
<dbReference type="OrthoDB" id="7057833at2"/>
<keyword evidence="2" id="KW-0808">Transferase</keyword>
<protein>
    <submittedName>
        <fullName evidence="2">Acetyltransferase (GNAT) domain-containing protein</fullName>
    </submittedName>
</protein>
<gene>
    <name evidence="2" type="ORF">SAMN05443550_101182</name>
</gene>
<evidence type="ECO:0000259" key="1">
    <source>
        <dbReference type="PROSITE" id="PS51186"/>
    </source>
</evidence>
<dbReference type="GO" id="GO:0016747">
    <property type="term" value="F:acyltransferase activity, transferring groups other than amino-acyl groups"/>
    <property type="evidence" value="ECO:0007669"/>
    <property type="project" value="InterPro"/>
</dbReference>
<dbReference type="RefSeq" id="WP_090554278.1">
    <property type="nucleotide sequence ID" value="NZ_FNRA01000001.1"/>
</dbReference>
<evidence type="ECO:0000313" key="3">
    <source>
        <dbReference type="Proteomes" id="UP000198850"/>
    </source>
</evidence>
<proteinExistence type="predicted"/>
<dbReference type="PROSITE" id="PS51186">
    <property type="entry name" value="GNAT"/>
    <property type="match status" value="1"/>
</dbReference>
<dbReference type="AlphaFoldDB" id="A0A1H3WDR0"/>
<dbReference type="InterPro" id="IPR016181">
    <property type="entry name" value="Acyl_CoA_acyltransferase"/>
</dbReference>
<feature type="domain" description="N-acetyltransferase" evidence="1">
    <location>
        <begin position="84"/>
        <end position="220"/>
    </location>
</feature>